<dbReference type="InterPro" id="IPR029063">
    <property type="entry name" value="SAM-dependent_MTases_sf"/>
</dbReference>
<reference evidence="2 3" key="1">
    <citation type="submission" date="2016-12" db="EMBL/GenBank/DDBJ databases">
        <title>The genomes of Aspergillus section Nigri reveals drivers in fungal speciation.</title>
        <authorList>
            <consortium name="DOE Joint Genome Institute"/>
            <person name="Vesth T.C."/>
            <person name="Nybo J."/>
            <person name="Theobald S."/>
            <person name="Brandl J."/>
            <person name="Frisvad J.C."/>
            <person name="Nielsen K.F."/>
            <person name="Lyhne E.K."/>
            <person name="Kogle M.E."/>
            <person name="Kuo A."/>
            <person name="Riley R."/>
            <person name="Clum A."/>
            <person name="Nolan M."/>
            <person name="Lipzen A."/>
            <person name="Salamov A."/>
            <person name="Henrissat B."/>
            <person name="Wiebenga A."/>
            <person name="De Vries R.P."/>
            <person name="Grigoriev I.V."/>
            <person name="Mortensen U.H."/>
            <person name="Andersen M.R."/>
            <person name="Baker S.E."/>
        </authorList>
    </citation>
    <scope>NUCLEOTIDE SEQUENCE [LARGE SCALE GENOMIC DNA]</scope>
    <source>
        <strain evidence="2 3">CBS 121591</strain>
    </source>
</reference>
<sequence length="291" mass="32112">MTRATNFTELYSGKGILETYLIAEKITRYFTEDLIALSGVLASKQRPLKVLDLACGTGVVSEKLHEVLADQPVGCWALVCGDISTELTGHVQRKIVEEGWSANSSARVMDAQNTELPAAELTHVFAALAWTSFPDTYAALNDTLRILKPGGVLTISTWQKTEWLPVLEAAVRTIPADAALPFPTTKEFMSCMNPGWDDEAYVRGRLEEAGFVRVHTTTISKEFHTSTADLYKIAAPVIPIIVSKWWSAAQREAHEAAILPALERYLEKTYGATGLVPQRWTAVFAKGEKRE</sequence>
<keyword evidence="2" id="KW-0489">Methyltransferase</keyword>
<proteinExistence type="predicted"/>
<feature type="domain" description="Methyltransferase" evidence="1">
    <location>
        <begin position="50"/>
        <end position="151"/>
    </location>
</feature>
<dbReference type="VEuPathDB" id="FungiDB:BO82DRAFT_342284"/>
<dbReference type="EMBL" id="KZ821727">
    <property type="protein sequence ID" value="PYH78665.1"/>
    <property type="molecule type" value="Genomic_DNA"/>
</dbReference>
<protein>
    <submittedName>
        <fullName evidence="2">S-adenosyl-L-methionine-dependent methyltransferase</fullName>
    </submittedName>
</protein>
<name>A0A319C0U1_9EURO</name>
<dbReference type="CDD" id="cd02440">
    <property type="entry name" value="AdoMet_MTases"/>
    <property type="match status" value="1"/>
</dbReference>
<dbReference type="RefSeq" id="XP_025488865.1">
    <property type="nucleotide sequence ID" value="XM_025633577.1"/>
</dbReference>
<dbReference type="STRING" id="1448315.A0A319C0U1"/>
<organism evidence="2 3">
    <name type="scientific">Aspergillus uvarum CBS 121591</name>
    <dbReference type="NCBI Taxonomy" id="1448315"/>
    <lineage>
        <taxon>Eukaryota</taxon>
        <taxon>Fungi</taxon>
        <taxon>Dikarya</taxon>
        <taxon>Ascomycota</taxon>
        <taxon>Pezizomycotina</taxon>
        <taxon>Eurotiomycetes</taxon>
        <taxon>Eurotiomycetidae</taxon>
        <taxon>Eurotiales</taxon>
        <taxon>Aspergillaceae</taxon>
        <taxon>Aspergillus</taxon>
        <taxon>Aspergillus subgen. Circumdati</taxon>
    </lineage>
</organism>
<accession>A0A319C0U1</accession>
<dbReference type="Pfam" id="PF13649">
    <property type="entry name" value="Methyltransf_25"/>
    <property type="match status" value="1"/>
</dbReference>
<gene>
    <name evidence="2" type="ORF">BO82DRAFT_342284</name>
</gene>
<dbReference type="AlphaFoldDB" id="A0A319C0U1"/>
<dbReference type="Gene3D" id="3.40.50.150">
    <property type="entry name" value="Vaccinia Virus protein VP39"/>
    <property type="match status" value="1"/>
</dbReference>
<dbReference type="GO" id="GO:0008168">
    <property type="term" value="F:methyltransferase activity"/>
    <property type="evidence" value="ECO:0007669"/>
    <property type="project" value="UniProtKB-KW"/>
</dbReference>
<keyword evidence="3" id="KW-1185">Reference proteome</keyword>
<dbReference type="SUPFAM" id="SSF53335">
    <property type="entry name" value="S-adenosyl-L-methionine-dependent methyltransferases"/>
    <property type="match status" value="1"/>
</dbReference>
<dbReference type="PANTHER" id="PTHR43591:SF24">
    <property type="entry name" value="2-METHOXY-6-POLYPRENYL-1,4-BENZOQUINOL METHYLASE, MITOCHONDRIAL"/>
    <property type="match status" value="1"/>
</dbReference>
<dbReference type="InterPro" id="IPR041698">
    <property type="entry name" value="Methyltransf_25"/>
</dbReference>
<keyword evidence="2" id="KW-0808">Transferase</keyword>
<dbReference type="OrthoDB" id="66144at2759"/>
<evidence type="ECO:0000313" key="3">
    <source>
        <dbReference type="Proteomes" id="UP000248340"/>
    </source>
</evidence>
<evidence type="ECO:0000313" key="2">
    <source>
        <dbReference type="EMBL" id="PYH78665.1"/>
    </source>
</evidence>
<dbReference type="Proteomes" id="UP000248340">
    <property type="component" value="Unassembled WGS sequence"/>
</dbReference>
<dbReference type="GO" id="GO:0032259">
    <property type="term" value="P:methylation"/>
    <property type="evidence" value="ECO:0007669"/>
    <property type="project" value="UniProtKB-KW"/>
</dbReference>
<dbReference type="GeneID" id="37136318"/>
<dbReference type="PANTHER" id="PTHR43591">
    <property type="entry name" value="METHYLTRANSFERASE"/>
    <property type="match status" value="1"/>
</dbReference>
<evidence type="ECO:0000259" key="1">
    <source>
        <dbReference type="Pfam" id="PF13649"/>
    </source>
</evidence>